<dbReference type="InterPro" id="IPR011008">
    <property type="entry name" value="Dimeric_a/b-barrel"/>
</dbReference>
<gene>
    <name evidence="2" type="ORF">CAMGR0001_1323</name>
</gene>
<sequence length="122" mass="13939">MFKITMLVKRAPGITQQEFVAHWAAHSQKVLVNQKGLNIVRYAKTMPIFIEGQSTKRETAAFNYDAMGELWYESVQAFADARNSEAARAVLAELMADEARFCDMKNSVMWFGEEEAVIEFEH</sequence>
<dbReference type="Pfam" id="PF07110">
    <property type="entry name" value="EthD"/>
    <property type="match status" value="1"/>
</dbReference>
<dbReference type="Proteomes" id="UP000005709">
    <property type="component" value="Unassembled WGS sequence"/>
</dbReference>
<name>C8PJC4_9BACT</name>
<dbReference type="GO" id="GO:0016491">
    <property type="term" value="F:oxidoreductase activity"/>
    <property type="evidence" value="ECO:0007669"/>
    <property type="project" value="InterPro"/>
</dbReference>
<dbReference type="OrthoDB" id="6369070at2"/>
<dbReference type="Gene3D" id="3.30.70.100">
    <property type="match status" value="1"/>
</dbReference>
<organism evidence="2 3">
    <name type="scientific">Campylobacter gracilis RM3268</name>
    <dbReference type="NCBI Taxonomy" id="553220"/>
    <lineage>
        <taxon>Bacteria</taxon>
        <taxon>Pseudomonadati</taxon>
        <taxon>Campylobacterota</taxon>
        <taxon>Epsilonproteobacteria</taxon>
        <taxon>Campylobacterales</taxon>
        <taxon>Campylobacteraceae</taxon>
        <taxon>Campylobacter</taxon>
    </lineage>
</organism>
<accession>C8PJC4</accession>
<dbReference type="RefSeq" id="WP_005871970.1">
    <property type="nucleotide sequence ID" value="NZ_ACYG01000027.1"/>
</dbReference>
<evidence type="ECO:0000313" key="3">
    <source>
        <dbReference type="Proteomes" id="UP000005709"/>
    </source>
</evidence>
<dbReference type="InterPro" id="IPR009799">
    <property type="entry name" value="EthD_dom"/>
</dbReference>
<keyword evidence="3" id="KW-1185">Reference proteome</keyword>
<protein>
    <recommendedName>
        <fullName evidence="1">EthD domain-containing protein</fullName>
    </recommendedName>
</protein>
<evidence type="ECO:0000313" key="2">
    <source>
        <dbReference type="EMBL" id="EEV17029.1"/>
    </source>
</evidence>
<dbReference type="EMBL" id="ACYG01000027">
    <property type="protein sequence ID" value="EEV17029.1"/>
    <property type="molecule type" value="Genomic_DNA"/>
</dbReference>
<dbReference type="SUPFAM" id="SSF54909">
    <property type="entry name" value="Dimeric alpha+beta barrel"/>
    <property type="match status" value="1"/>
</dbReference>
<dbReference type="AlphaFoldDB" id="C8PJC4"/>
<comment type="caution">
    <text evidence="2">The sequence shown here is derived from an EMBL/GenBank/DDBJ whole genome shotgun (WGS) entry which is preliminary data.</text>
</comment>
<reference evidence="2 3" key="1">
    <citation type="submission" date="2009-07" db="EMBL/GenBank/DDBJ databases">
        <authorList>
            <person name="Madupu R."/>
            <person name="Sebastian Y."/>
            <person name="Durkin A.S."/>
            <person name="Torralba M."/>
            <person name="Methe B."/>
            <person name="Sutton G.G."/>
            <person name="Strausberg R.L."/>
            <person name="Nelson K.E."/>
        </authorList>
    </citation>
    <scope>NUCLEOTIDE SEQUENCE [LARGE SCALE GENOMIC DNA]</scope>
    <source>
        <strain evidence="2 3">RM3268</strain>
    </source>
</reference>
<feature type="domain" description="EthD" evidence="1">
    <location>
        <begin position="12"/>
        <end position="104"/>
    </location>
</feature>
<evidence type="ECO:0000259" key="1">
    <source>
        <dbReference type="Pfam" id="PF07110"/>
    </source>
</evidence>
<proteinExistence type="predicted"/>